<evidence type="ECO:0000313" key="1">
    <source>
        <dbReference type="EMBL" id="EKY22791.1"/>
    </source>
</evidence>
<dbReference type="eggNOG" id="COG2963">
    <property type="taxonomic scope" value="Bacteria"/>
</dbReference>
<reference evidence="1 2" key="1">
    <citation type="submission" date="2012-05" db="EMBL/GenBank/DDBJ databases">
        <authorList>
            <person name="Weinstock G."/>
            <person name="Sodergren E."/>
            <person name="Lobos E.A."/>
            <person name="Fulton L."/>
            <person name="Fulton R."/>
            <person name="Courtney L."/>
            <person name="Fronick C."/>
            <person name="O'Laughlin M."/>
            <person name="Godfrey J."/>
            <person name="Wilson R.M."/>
            <person name="Miner T."/>
            <person name="Farmer C."/>
            <person name="Delehaunty K."/>
            <person name="Cordes M."/>
            <person name="Minx P."/>
            <person name="Tomlinson C."/>
            <person name="Chen J."/>
            <person name="Wollam A."/>
            <person name="Pepin K.H."/>
            <person name="Bhonagiri V."/>
            <person name="Zhang X."/>
            <person name="Suruliraj S."/>
            <person name="Warren W."/>
            <person name="Mitreva M."/>
            <person name="Mardis E.R."/>
            <person name="Wilson R.K."/>
        </authorList>
    </citation>
    <scope>NUCLEOTIDE SEQUENCE [LARGE SCALE GENOMIC DNA]</scope>
    <source>
        <strain evidence="1 2">DSM 1785</strain>
    </source>
</reference>
<dbReference type="AlphaFoldDB" id="L1Q4J5"/>
<dbReference type="OrthoDB" id="5868871at2"/>
<dbReference type="Proteomes" id="UP000010420">
    <property type="component" value="Unassembled WGS sequence"/>
</dbReference>
<dbReference type="Gene3D" id="1.10.10.10">
    <property type="entry name" value="Winged helix-like DNA-binding domain superfamily/Winged helix DNA-binding domain"/>
    <property type="match status" value="1"/>
</dbReference>
<accession>L1Q4J5</accession>
<dbReference type="PATRIC" id="fig|545697.3.peg.3089"/>
<proteinExistence type="predicted"/>
<organism evidence="1 2">
    <name type="scientific">Clostridium celatum DSM 1785</name>
    <dbReference type="NCBI Taxonomy" id="545697"/>
    <lineage>
        <taxon>Bacteria</taxon>
        <taxon>Bacillati</taxon>
        <taxon>Bacillota</taxon>
        <taxon>Clostridia</taxon>
        <taxon>Eubacteriales</taxon>
        <taxon>Clostridiaceae</taxon>
        <taxon>Clostridium</taxon>
    </lineage>
</organism>
<dbReference type="EMBL" id="AMEZ01000120">
    <property type="protein sequence ID" value="EKY22791.1"/>
    <property type="molecule type" value="Genomic_DNA"/>
</dbReference>
<gene>
    <name evidence="1" type="ORF">HMPREF0216_03156</name>
</gene>
<protein>
    <submittedName>
        <fullName evidence="1">Uncharacterized protein</fullName>
    </submittedName>
</protein>
<keyword evidence="2" id="KW-1185">Reference proteome</keyword>
<comment type="caution">
    <text evidence="1">The sequence shown here is derived from an EMBL/GenBank/DDBJ whole genome shotgun (WGS) entry which is preliminary data.</text>
</comment>
<dbReference type="STRING" id="545697.HMPREF0216_03156"/>
<dbReference type="InterPro" id="IPR036388">
    <property type="entry name" value="WH-like_DNA-bd_sf"/>
</dbReference>
<evidence type="ECO:0000313" key="2">
    <source>
        <dbReference type="Proteomes" id="UP000010420"/>
    </source>
</evidence>
<sequence>MIIKLMIFPNIQYSFGQIADILDKLERGWEYGKVNIMDYLESIATWALEGYSEKQIAEKLGISDRTLRRYKQKNKEILSALDKSKMKANMNVELTLLNSALGYEYEEEEEVSKERIVYFDDNGNKVVKETPVTIRVKKRAKPDISAQKYWLNNRKAQYWNDNPRKAINDKELLELKKKEFESKGLEF</sequence>
<name>L1Q4J5_9CLOT</name>
<dbReference type="HOGENOM" id="CLU_120879_0_0_9"/>